<dbReference type="EMBL" id="BEDT01000015">
    <property type="protein sequence ID" value="GAX48511.1"/>
    <property type="molecule type" value="Genomic_DNA"/>
</dbReference>
<dbReference type="AlphaFoldDB" id="A0A224XG56"/>
<evidence type="ECO:0000313" key="1">
    <source>
        <dbReference type="EMBL" id="GAX48511.1"/>
    </source>
</evidence>
<reference evidence="2" key="1">
    <citation type="submission" date="2017-08" db="EMBL/GenBank/DDBJ databases">
        <title>Draft genome sequence of Lactococcus sp. strain Rs-Y01, isolated from the gut of the lower termite Reticulitermes speratus.</title>
        <authorList>
            <person name="Ohkuma M."/>
            <person name="Yuki M."/>
        </authorList>
    </citation>
    <scope>NUCLEOTIDE SEQUENCE [LARGE SCALE GENOMIC DNA]</scope>
    <source>
        <strain evidence="2">Rs-Y01</strain>
    </source>
</reference>
<keyword evidence="2" id="KW-1185">Reference proteome</keyword>
<proteinExistence type="predicted"/>
<accession>A0A224XG56</accession>
<dbReference type="OrthoDB" id="1442012at2"/>
<protein>
    <submittedName>
        <fullName evidence="1">Uncharacterized protein</fullName>
    </submittedName>
</protein>
<sequence length="203" mass="24157">MENIEVFKQIYFQLESEVLKIAYQIALVEKQKNVYSVNIAELQLRIFAQIEAALKYQGLKKGFSKQNFDNYIPKIPELKLRWAYVTWSNYHFDKKLYKNNFIKSVDRVRNVNENGIPITDSEKKNYKFNNAYQNLKHDFTNSLSYFGTLEYLFESLSTLFIILELSNSKIFTSVEYNEEKTELTGWQRSYNSIRKSFPLDKLD</sequence>
<dbReference type="RefSeq" id="WP_094785522.1">
    <property type="nucleotide sequence ID" value="NZ_BEDT01000015.1"/>
</dbReference>
<dbReference type="Proteomes" id="UP000218689">
    <property type="component" value="Unassembled WGS sequence"/>
</dbReference>
<organism evidence="1 2">
    <name type="scientific">Pseudolactococcus reticulitermitis</name>
    <dbReference type="NCBI Taxonomy" id="2025039"/>
    <lineage>
        <taxon>Bacteria</taxon>
        <taxon>Bacillati</taxon>
        <taxon>Bacillota</taxon>
        <taxon>Bacilli</taxon>
        <taxon>Lactobacillales</taxon>
        <taxon>Streptococcaceae</taxon>
        <taxon>Pseudolactococcus</taxon>
    </lineage>
</organism>
<comment type="caution">
    <text evidence="1">The sequence shown here is derived from an EMBL/GenBank/DDBJ whole genome shotgun (WGS) entry which is preliminary data.</text>
</comment>
<evidence type="ECO:0000313" key="2">
    <source>
        <dbReference type="Proteomes" id="UP000218689"/>
    </source>
</evidence>
<name>A0A224XG56_9LACT</name>
<gene>
    <name evidence="1" type="ORF">RsY01_2140</name>
</gene>